<accession>A0AA88L0Q8</accession>
<keyword evidence="6" id="KW-1185">Reference proteome</keyword>
<dbReference type="SUPFAM" id="SSF54768">
    <property type="entry name" value="dsRNA-binding domain-like"/>
    <property type="match status" value="2"/>
</dbReference>
<dbReference type="PROSITE" id="PS51059">
    <property type="entry name" value="PARP_CATALYTIC"/>
    <property type="match status" value="1"/>
</dbReference>
<dbReference type="Proteomes" id="UP001187531">
    <property type="component" value="Unassembled WGS sequence"/>
</dbReference>
<dbReference type="SUPFAM" id="SSF56399">
    <property type="entry name" value="ADP-ribosylation"/>
    <property type="match status" value="1"/>
</dbReference>
<comment type="caution">
    <text evidence="5">The sequence shown here is derived from an EMBL/GenBank/DDBJ whole genome shotgun (WGS) entry which is preliminary data.</text>
</comment>
<dbReference type="GO" id="GO:0003723">
    <property type="term" value="F:RNA binding"/>
    <property type="evidence" value="ECO:0007669"/>
    <property type="project" value="UniProtKB-UniRule"/>
</dbReference>
<keyword evidence="1" id="KW-0694">RNA-binding</keyword>
<keyword evidence="2" id="KW-0808">Transferase</keyword>
<dbReference type="SMART" id="SM00358">
    <property type="entry name" value="DSRM"/>
    <property type="match status" value="2"/>
</dbReference>
<keyword evidence="2" id="KW-0328">Glycosyltransferase</keyword>
<name>A0AA88L0Q8_ARTSF</name>
<dbReference type="Gene3D" id="3.90.228.10">
    <property type="match status" value="1"/>
</dbReference>
<dbReference type="PROSITE" id="PS50137">
    <property type="entry name" value="DS_RBD"/>
    <property type="match status" value="1"/>
</dbReference>
<proteinExistence type="predicted"/>
<dbReference type="InterPro" id="IPR051712">
    <property type="entry name" value="ARTD-AVP"/>
</dbReference>
<dbReference type="AlphaFoldDB" id="A0AA88L0Q8"/>
<dbReference type="PANTHER" id="PTHR45740">
    <property type="entry name" value="POLY [ADP-RIBOSE] POLYMERASE"/>
    <property type="match status" value="1"/>
</dbReference>
<evidence type="ECO:0000259" key="3">
    <source>
        <dbReference type="PROSITE" id="PS50137"/>
    </source>
</evidence>
<protein>
    <recommendedName>
        <fullName evidence="2">Poly [ADP-ribose] polymerase</fullName>
        <shortName evidence="2">PARP</shortName>
        <ecNumber evidence="2">2.4.2.-</ecNumber>
    </recommendedName>
</protein>
<dbReference type="EC" id="2.4.2.-" evidence="2"/>
<dbReference type="Gene3D" id="3.30.160.20">
    <property type="match status" value="2"/>
</dbReference>
<dbReference type="GO" id="GO:0003950">
    <property type="term" value="F:NAD+ poly-ADP-ribosyltransferase activity"/>
    <property type="evidence" value="ECO:0007669"/>
    <property type="project" value="UniProtKB-UniRule"/>
</dbReference>
<gene>
    <name evidence="5" type="ORF">QYM36_014194</name>
</gene>
<dbReference type="Pfam" id="PF00644">
    <property type="entry name" value="PARP"/>
    <property type="match status" value="1"/>
</dbReference>
<sequence length="422" mass="47589">MKGNENAITKLNDHILSNGFPKPEYVYACSFEWTMACKIGEDLSASGCARKKKHAKRIAAAAMLDKLKNSPSLLASSTGDKQVITKLNNHVQSNGLPKPEYVCVKDSPEIKCIVTCKIGEDLSASGCASRKKDAKRIAAAAMLDKLKDSALLFASSTDPVPELVKKALDTGFREPEYVSTQNHDMCVTKLHGKNWWKTTCKIGEDMCTSENRKSQIETYRGLARIKLLELKREARKLKVTCLDQSSSKYLDIRDKVLKYIQPVHRWRPEVYSIKEVFNPNLLEDFYSCQADLIEPSTIREKFHGTDSEAINAIILNGFRLPINDTQVRMFGRGIYFATDSSKSAQDVYTEGSNVLLLCDVLLGKEMKVLSPKYNMNLETIKNLGYDSIFAPRDTRNQGGVLFDEFVIYDPRQAYPRYIISYK</sequence>
<organism evidence="5 6">
    <name type="scientific">Artemia franciscana</name>
    <name type="common">Brine shrimp</name>
    <name type="synonym">Artemia sanfranciscana</name>
    <dbReference type="NCBI Taxonomy" id="6661"/>
    <lineage>
        <taxon>Eukaryota</taxon>
        <taxon>Metazoa</taxon>
        <taxon>Ecdysozoa</taxon>
        <taxon>Arthropoda</taxon>
        <taxon>Crustacea</taxon>
        <taxon>Branchiopoda</taxon>
        <taxon>Anostraca</taxon>
        <taxon>Artemiidae</taxon>
        <taxon>Artemia</taxon>
    </lineage>
</organism>
<dbReference type="EMBL" id="JAVRJZ010000018">
    <property type="protein sequence ID" value="KAK2708506.1"/>
    <property type="molecule type" value="Genomic_DNA"/>
</dbReference>
<evidence type="ECO:0000313" key="5">
    <source>
        <dbReference type="EMBL" id="KAK2708506.1"/>
    </source>
</evidence>
<keyword evidence="2" id="KW-0520">NAD</keyword>
<evidence type="ECO:0000256" key="1">
    <source>
        <dbReference type="PROSITE-ProRule" id="PRU00266"/>
    </source>
</evidence>
<reference evidence="5" key="1">
    <citation type="submission" date="2023-07" db="EMBL/GenBank/DDBJ databases">
        <title>Chromosome-level genome assembly of Artemia franciscana.</title>
        <authorList>
            <person name="Jo E."/>
        </authorList>
    </citation>
    <scope>NUCLEOTIDE SEQUENCE</scope>
    <source>
        <tissue evidence="5">Whole body</tissue>
    </source>
</reference>
<dbReference type="PANTHER" id="PTHR45740:SF2">
    <property type="entry name" value="POLY [ADP-RIBOSE] POLYMERASE"/>
    <property type="match status" value="1"/>
</dbReference>
<feature type="domain" description="DRBM" evidence="3">
    <location>
        <begin position="82"/>
        <end position="148"/>
    </location>
</feature>
<dbReference type="GO" id="GO:1990404">
    <property type="term" value="F:NAD+-protein mono-ADP-ribosyltransferase activity"/>
    <property type="evidence" value="ECO:0007669"/>
    <property type="project" value="TreeGrafter"/>
</dbReference>
<dbReference type="Pfam" id="PF00035">
    <property type="entry name" value="dsrm"/>
    <property type="match status" value="2"/>
</dbReference>
<dbReference type="InterPro" id="IPR014720">
    <property type="entry name" value="dsRBD_dom"/>
</dbReference>
<evidence type="ECO:0000313" key="6">
    <source>
        <dbReference type="Proteomes" id="UP001187531"/>
    </source>
</evidence>
<evidence type="ECO:0000259" key="4">
    <source>
        <dbReference type="PROSITE" id="PS51059"/>
    </source>
</evidence>
<evidence type="ECO:0000256" key="2">
    <source>
        <dbReference type="RuleBase" id="RU362114"/>
    </source>
</evidence>
<dbReference type="InterPro" id="IPR012317">
    <property type="entry name" value="Poly(ADP-ribose)pol_cat_dom"/>
</dbReference>
<dbReference type="GO" id="GO:0005634">
    <property type="term" value="C:nucleus"/>
    <property type="evidence" value="ECO:0007669"/>
    <property type="project" value="TreeGrafter"/>
</dbReference>
<feature type="domain" description="PARP catalytic" evidence="4">
    <location>
        <begin position="226"/>
        <end position="422"/>
    </location>
</feature>